<dbReference type="InterPro" id="IPR000719">
    <property type="entry name" value="Prot_kinase_dom"/>
</dbReference>
<dbReference type="InterPro" id="IPR036770">
    <property type="entry name" value="Ankyrin_rpt-contain_sf"/>
</dbReference>
<keyword evidence="5" id="KW-1185">Reference proteome</keyword>
<dbReference type="InterPro" id="IPR006597">
    <property type="entry name" value="Sel1-like"/>
</dbReference>
<feature type="compositionally biased region" description="Polar residues" evidence="1">
    <location>
        <begin position="494"/>
        <end position="518"/>
    </location>
</feature>
<feature type="transmembrane region" description="Helical" evidence="2">
    <location>
        <begin position="1280"/>
        <end position="1301"/>
    </location>
</feature>
<keyword evidence="2" id="KW-0812">Transmembrane</keyword>
<dbReference type="Gene3D" id="1.10.510.10">
    <property type="entry name" value="Transferase(Phosphotransferase) domain 1"/>
    <property type="match status" value="1"/>
</dbReference>
<dbReference type="InterPro" id="IPR011990">
    <property type="entry name" value="TPR-like_helical_dom_sf"/>
</dbReference>
<keyword evidence="2" id="KW-0472">Membrane</keyword>
<dbReference type="SMART" id="SM00671">
    <property type="entry name" value="SEL1"/>
    <property type="match status" value="1"/>
</dbReference>
<comment type="caution">
    <text evidence="4">The sequence shown here is derived from an EMBL/GenBank/DDBJ whole genome shotgun (WGS) entry which is preliminary data.</text>
</comment>
<sequence length="1356" mass="152428">MDYVQATMRARRAPQGSVNLSDFRNSVSQTRANFTTVLKPAGRSTSTAAPKPDLITFVSLACEVYQAQNDDLVPVQQYPSTLETYQGKGHTSLVTHAQVAISAPSGVGPGTIRSYTEGIVIKRPRRSILEEKTDDALVSFITELRIRSHEALRSHPSIAFFRGVGWDFEDEEATIPRPIILEEFAPQGALDNFWRNWKFVSLNFKAKLNFCMDIAEGLSALHHCGVVHGDVKPENILVFPRKDTRNSFSLKLTDFGHSVIEADRYKSLPAFTLKWSAPEVTKKKHMTFTQMKATDYYSYGLVTLSIMLGRPFYTDIEDTESFKEDGSLLLKLVRLVEQEDRSQDDSDLEVGTIVRLLHKTVQVNYKARSLEECISIIETHRIEDQTATHVPSTPAPLKTPSVSVPALNVVAKVCAENPEDPRTPAAAWELTICYFSGFGVPRDFDRALEWLSLARDHHVSAAQEFFKPLQEAIAVAKEAQINDNMASVEQVNASLEGESSTKTTANDVNATLSQTQPGLRSGEERSEQRSTTTIDTLADTNHSQDPSIEAILQKYLDDSKSNPNSAAPTSPAMADHVRHAIETGALNQLRESINSDPAQINSIDVHGNTPLLLAADHKQVSVLRYLLSCPDVEVQAHNNSGQTALHFLAEFEDEYMAEFVESLASKGIDLSREALPMRKAKERLIFFSGLRCCPMLNAILHDRVTLLRQLLEAAHLSSQGSFCQICEAGSRFRRILAVALSLFRVDMLELLSDHLMEYSRLNVVDLANIQVWAGHKLLRLYQVPFSSVAVSAMDIPESFFRAIIYGAGYVDILERTLDFLSTIHQTKNSSSFLLEVRMLRAATDGGSLDAVDSLLRRMKRRQSNTPAWLISRGDVPVTPLDKAIRFGFREIFDRILADHASSLREEVHYTCQDLKHLMKPVDAKEMNCFDDSPVWKRSYRRLLGQDERLALPDGHIHDFTGNVLNAVETSISNRHRDTYFLSRIIDEARINRSNSIYIGILHRAITNLNFKAAAILLGTIPEALRLHYGLLPSPPDIVFYGLGLGNIIRNRPDRKALWNVVIAQISTGHSISGDHLKLAVDCSNTEALREMLDMGCAVNGLWRDYFDTPLQHALDSHSRCDKLKEDLEIDSRSFTPAQQNMVMDLHGTDGPPALRDPNPQTHSEIYNEYYEIRRDQLVNLYLQKLNEATTILREHGGRTSPFPFFTKWVALRAWTISLQALLYLGVLPNVLVFATQKGWQQATMGQKFAFAYLWALLSYAVPPVQHLGFLMGWIERRTRIFLYIFFPAIFLFNHIGVPYIVIGHGWRPFRSCEYFVENDQLGSKCVDYTFLLPLAVAGLELAILSVFLLYDIKLAS</sequence>
<dbReference type="PANTHER" id="PTHR24359:SF1">
    <property type="entry name" value="INHIBITOR OF NUCLEAR FACTOR KAPPA-B KINASE EPSILON SUBUNIT HOMOLOG 1-RELATED"/>
    <property type="match status" value="1"/>
</dbReference>
<proteinExistence type="predicted"/>
<evidence type="ECO:0000313" key="4">
    <source>
        <dbReference type="EMBL" id="KAF6807634.1"/>
    </source>
</evidence>
<dbReference type="InterPro" id="IPR002110">
    <property type="entry name" value="Ankyrin_rpt"/>
</dbReference>
<dbReference type="PROSITE" id="PS50011">
    <property type="entry name" value="PROTEIN_KINASE_DOM"/>
    <property type="match status" value="1"/>
</dbReference>
<dbReference type="SUPFAM" id="SSF48403">
    <property type="entry name" value="Ankyrin repeat"/>
    <property type="match status" value="1"/>
</dbReference>
<dbReference type="Proteomes" id="UP000652219">
    <property type="component" value="Unassembled WGS sequence"/>
</dbReference>
<evidence type="ECO:0000256" key="1">
    <source>
        <dbReference type="SAM" id="MobiDB-lite"/>
    </source>
</evidence>
<dbReference type="Pfam" id="PF12796">
    <property type="entry name" value="Ank_2"/>
    <property type="match status" value="1"/>
</dbReference>
<feature type="transmembrane region" description="Helical" evidence="2">
    <location>
        <begin position="1251"/>
        <end position="1273"/>
    </location>
</feature>
<gene>
    <name evidence="4" type="ORF">CSOJ01_08075</name>
</gene>
<keyword evidence="2" id="KW-1133">Transmembrane helix</keyword>
<feature type="domain" description="Protein kinase" evidence="3">
    <location>
        <begin position="80"/>
        <end position="435"/>
    </location>
</feature>
<protein>
    <recommendedName>
        <fullName evidence="3">Protein kinase domain-containing protein</fullName>
    </recommendedName>
</protein>
<dbReference type="SUPFAM" id="SSF56112">
    <property type="entry name" value="Protein kinase-like (PK-like)"/>
    <property type="match status" value="1"/>
</dbReference>
<name>A0A8H6MSQ3_9PEZI</name>
<evidence type="ECO:0000313" key="5">
    <source>
        <dbReference type="Proteomes" id="UP000652219"/>
    </source>
</evidence>
<evidence type="ECO:0000256" key="2">
    <source>
        <dbReference type="SAM" id="Phobius"/>
    </source>
</evidence>
<dbReference type="PANTHER" id="PTHR24359">
    <property type="entry name" value="SERINE/THREONINE-PROTEIN KINASE SBK1"/>
    <property type="match status" value="1"/>
</dbReference>
<feature type="region of interest" description="Disordered" evidence="1">
    <location>
        <begin position="494"/>
        <end position="546"/>
    </location>
</feature>
<dbReference type="InterPro" id="IPR008271">
    <property type="entry name" value="Ser/Thr_kinase_AS"/>
</dbReference>
<dbReference type="CDD" id="cd00180">
    <property type="entry name" value="PKc"/>
    <property type="match status" value="1"/>
</dbReference>
<dbReference type="GO" id="GO:0005524">
    <property type="term" value="F:ATP binding"/>
    <property type="evidence" value="ECO:0007669"/>
    <property type="project" value="InterPro"/>
</dbReference>
<dbReference type="GO" id="GO:0004674">
    <property type="term" value="F:protein serine/threonine kinase activity"/>
    <property type="evidence" value="ECO:0007669"/>
    <property type="project" value="TreeGrafter"/>
</dbReference>
<reference evidence="4 5" key="1">
    <citation type="journal article" date="2020" name="Phytopathology">
        <title>Genome Sequence Resources of Colletotrichum truncatum, C. plurivorum, C. musicola, and C. sojae: Four Species Pathogenic to Soybean (Glycine max).</title>
        <authorList>
            <person name="Rogerio F."/>
            <person name="Boufleur T.R."/>
            <person name="Ciampi-Guillardi M."/>
            <person name="Sukno S.A."/>
            <person name="Thon M.R."/>
            <person name="Massola Junior N.S."/>
            <person name="Baroncelli R."/>
        </authorList>
    </citation>
    <scope>NUCLEOTIDE SEQUENCE [LARGE SCALE GENOMIC DNA]</scope>
    <source>
        <strain evidence="4 5">LFN0009</strain>
    </source>
</reference>
<dbReference type="Gene3D" id="1.25.40.10">
    <property type="entry name" value="Tetratricopeptide repeat domain"/>
    <property type="match status" value="1"/>
</dbReference>
<dbReference type="PROSITE" id="PS00108">
    <property type="entry name" value="PROTEIN_KINASE_ST"/>
    <property type="match status" value="1"/>
</dbReference>
<dbReference type="Pfam" id="PF00069">
    <property type="entry name" value="Pkinase"/>
    <property type="match status" value="1"/>
</dbReference>
<dbReference type="Gene3D" id="1.25.40.20">
    <property type="entry name" value="Ankyrin repeat-containing domain"/>
    <property type="match status" value="1"/>
</dbReference>
<dbReference type="InterPro" id="IPR011009">
    <property type="entry name" value="Kinase-like_dom_sf"/>
</dbReference>
<accession>A0A8H6MSQ3</accession>
<dbReference type="SMART" id="SM00248">
    <property type="entry name" value="ANK"/>
    <property type="match status" value="2"/>
</dbReference>
<evidence type="ECO:0000259" key="3">
    <source>
        <dbReference type="PROSITE" id="PS50011"/>
    </source>
</evidence>
<dbReference type="EMBL" id="WIGN01000133">
    <property type="protein sequence ID" value="KAF6807634.1"/>
    <property type="molecule type" value="Genomic_DNA"/>
</dbReference>
<feature type="transmembrane region" description="Helical" evidence="2">
    <location>
        <begin position="1330"/>
        <end position="1350"/>
    </location>
</feature>
<organism evidence="4 5">
    <name type="scientific">Colletotrichum sojae</name>
    <dbReference type="NCBI Taxonomy" id="2175907"/>
    <lineage>
        <taxon>Eukaryota</taxon>
        <taxon>Fungi</taxon>
        <taxon>Dikarya</taxon>
        <taxon>Ascomycota</taxon>
        <taxon>Pezizomycotina</taxon>
        <taxon>Sordariomycetes</taxon>
        <taxon>Hypocreomycetidae</taxon>
        <taxon>Glomerellales</taxon>
        <taxon>Glomerellaceae</taxon>
        <taxon>Colletotrichum</taxon>
        <taxon>Colletotrichum orchidearum species complex</taxon>
    </lineage>
</organism>
<dbReference type="SMART" id="SM00220">
    <property type="entry name" value="S_TKc"/>
    <property type="match status" value="1"/>
</dbReference>
<feature type="compositionally biased region" description="Polar residues" evidence="1">
    <location>
        <begin position="529"/>
        <end position="546"/>
    </location>
</feature>